<feature type="region of interest" description="Disordered" evidence="1">
    <location>
        <begin position="110"/>
        <end position="226"/>
    </location>
</feature>
<keyword evidence="3" id="KW-1185">Reference proteome</keyword>
<name>A0A388T7V4_TERA1</name>
<proteinExistence type="predicted"/>
<comment type="caution">
    <text evidence="2">The sequence shown here is derived from an EMBL/GenBank/DDBJ whole genome shotgun (WGS) entry which is preliminary data.</text>
</comment>
<feature type="compositionally biased region" description="Low complexity" evidence="1">
    <location>
        <begin position="117"/>
        <end position="144"/>
    </location>
</feature>
<dbReference type="AlphaFoldDB" id="A0A388T7V4"/>
<feature type="compositionally biased region" description="Gly residues" evidence="1">
    <location>
        <begin position="170"/>
        <end position="181"/>
    </location>
</feature>
<protein>
    <submittedName>
        <fullName evidence="2">Phage tail fiber protein</fullName>
    </submittedName>
</protein>
<evidence type="ECO:0000256" key="1">
    <source>
        <dbReference type="SAM" id="MobiDB-lite"/>
    </source>
</evidence>
<accession>A0A388T7V4</accession>
<evidence type="ECO:0000313" key="2">
    <source>
        <dbReference type="EMBL" id="GBR72624.1"/>
    </source>
</evidence>
<dbReference type="SUPFAM" id="SSF88874">
    <property type="entry name" value="Receptor-binding domain of short tail fibre protein gp12"/>
    <property type="match status" value="1"/>
</dbReference>
<dbReference type="EMBL" id="BGZN01000001">
    <property type="protein sequence ID" value="GBR72624.1"/>
    <property type="molecule type" value="Genomic_DNA"/>
</dbReference>
<sequence length="282" mass="28400">MTIARGEPLLASDILNLTFFPKGTILTFSSTAWSAASADFKTIWKICDGTSNTPNLIGRFLRGGSSSDFITGGGADSQSVTLTSAYLPEHAHAVTELPLTGLSMTSFSIENGGAHGHTGSSATTSTSGGAHTHSVSGSTTSGEGAHSHGATNIYDPGHSHSFQGYDEEGGASGICGVGSGNPGKPESSRGSVENSGTGISITGGGTHTHTFSASTPGDGGTHTHDISLSIQADDGHTHRITGGGISGGNISGNTESAGVNNPTFTVNTVPAYYTVIYIIKVV</sequence>
<reference evidence="2 3" key="1">
    <citation type="journal article" date="2019" name="ISME J.">
        <title>Genome analyses of uncultured TG2/ZB3 bacteria in 'Margulisbacteria' specifically attached to ectosymbiotic spirochetes of protists in the termite gut.</title>
        <authorList>
            <person name="Utami Y.D."/>
            <person name="Kuwahara H."/>
            <person name="Igai K."/>
            <person name="Murakami T."/>
            <person name="Sugaya K."/>
            <person name="Morikawa T."/>
            <person name="Nagura Y."/>
            <person name="Yuki M."/>
            <person name="Deevong P."/>
            <person name="Inoue T."/>
            <person name="Kihara K."/>
            <person name="Lo N."/>
            <person name="Yamada A."/>
            <person name="Ohkuma M."/>
            <person name="Hongoh Y."/>
        </authorList>
    </citation>
    <scope>NUCLEOTIDE SEQUENCE [LARGE SCALE GENOMIC DNA]</scope>
    <source>
        <strain evidence="2">NkOx7-01</strain>
    </source>
</reference>
<dbReference type="Proteomes" id="UP000269352">
    <property type="component" value="Unassembled WGS sequence"/>
</dbReference>
<gene>
    <name evidence="2" type="ORF">NO1_0129</name>
</gene>
<organism evidence="2 3">
    <name type="scientific">Termititenax aidoneus</name>
    <dbReference type="NCBI Taxonomy" id="2218524"/>
    <lineage>
        <taxon>Bacteria</taxon>
        <taxon>Bacillati</taxon>
        <taxon>Candidatus Margulisiibacteriota</taxon>
        <taxon>Candidatus Termititenacia</taxon>
        <taxon>Candidatus Termititenacales</taxon>
        <taxon>Candidatus Termititenacaceae</taxon>
        <taxon>Candidatus Termititenax</taxon>
    </lineage>
</organism>
<evidence type="ECO:0000313" key="3">
    <source>
        <dbReference type="Proteomes" id="UP000269352"/>
    </source>
</evidence>